<proteinExistence type="predicted"/>
<dbReference type="AlphaFoldDB" id="A0A150GY92"/>
<evidence type="ECO:0000256" key="1">
    <source>
        <dbReference type="SAM" id="MobiDB-lite"/>
    </source>
</evidence>
<dbReference type="Proteomes" id="UP000075714">
    <property type="component" value="Unassembled WGS sequence"/>
</dbReference>
<evidence type="ECO:0000313" key="3">
    <source>
        <dbReference type="Proteomes" id="UP000075714"/>
    </source>
</evidence>
<comment type="caution">
    <text evidence="2">The sequence shown here is derived from an EMBL/GenBank/DDBJ whole genome shotgun (WGS) entry which is preliminary data.</text>
</comment>
<accession>A0A150GY92</accession>
<feature type="compositionally biased region" description="Basic and acidic residues" evidence="1">
    <location>
        <begin position="91"/>
        <end position="107"/>
    </location>
</feature>
<name>A0A150GY92_GONPE</name>
<reference evidence="3" key="1">
    <citation type="journal article" date="2016" name="Nat. Commun.">
        <title>The Gonium pectorale genome demonstrates co-option of cell cycle regulation during the evolution of multicellularity.</title>
        <authorList>
            <person name="Hanschen E.R."/>
            <person name="Marriage T.N."/>
            <person name="Ferris P.J."/>
            <person name="Hamaji T."/>
            <person name="Toyoda A."/>
            <person name="Fujiyama A."/>
            <person name="Neme R."/>
            <person name="Noguchi H."/>
            <person name="Minakuchi Y."/>
            <person name="Suzuki M."/>
            <person name="Kawai-Toyooka H."/>
            <person name="Smith D.R."/>
            <person name="Sparks H."/>
            <person name="Anderson J."/>
            <person name="Bakaric R."/>
            <person name="Luria V."/>
            <person name="Karger A."/>
            <person name="Kirschner M.W."/>
            <person name="Durand P.M."/>
            <person name="Michod R.E."/>
            <person name="Nozaki H."/>
            <person name="Olson B.J."/>
        </authorList>
    </citation>
    <scope>NUCLEOTIDE SEQUENCE [LARGE SCALE GENOMIC DNA]</scope>
    <source>
        <strain evidence="3">NIES-2863</strain>
    </source>
</reference>
<feature type="compositionally biased region" description="Low complexity" evidence="1">
    <location>
        <begin position="14"/>
        <end position="35"/>
    </location>
</feature>
<feature type="region of interest" description="Disordered" evidence="1">
    <location>
        <begin position="11"/>
        <end position="132"/>
    </location>
</feature>
<evidence type="ECO:0000313" key="2">
    <source>
        <dbReference type="EMBL" id="KXZ54867.1"/>
    </source>
</evidence>
<feature type="compositionally biased region" description="Basic and acidic residues" evidence="1">
    <location>
        <begin position="36"/>
        <end position="53"/>
    </location>
</feature>
<sequence>MDPYYFFPGAGAEAPSLRQRPASASAAATAQARQLEAGRERERELGREMERRAANNAANFGRHLVTSHPRTAGGVGGGRASVVRAKQQAFIDKRRKPEPLPRQEVPLRVRRAASRRPSPPKVAPGALTAGAA</sequence>
<keyword evidence="3" id="KW-1185">Reference proteome</keyword>
<gene>
    <name evidence="2" type="ORF">GPECTOR_4g939</name>
</gene>
<dbReference type="EMBL" id="LSYV01000005">
    <property type="protein sequence ID" value="KXZ54867.1"/>
    <property type="molecule type" value="Genomic_DNA"/>
</dbReference>
<protein>
    <submittedName>
        <fullName evidence="2">Uncharacterized protein</fullName>
    </submittedName>
</protein>
<organism evidence="2 3">
    <name type="scientific">Gonium pectorale</name>
    <name type="common">Green alga</name>
    <dbReference type="NCBI Taxonomy" id="33097"/>
    <lineage>
        <taxon>Eukaryota</taxon>
        <taxon>Viridiplantae</taxon>
        <taxon>Chlorophyta</taxon>
        <taxon>core chlorophytes</taxon>
        <taxon>Chlorophyceae</taxon>
        <taxon>CS clade</taxon>
        <taxon>Chlamydomonadales</taxon>
        <taxon>Volvocaceae</taxon>
        <taxon>Gonium</taxon>
    </lineage>
</organism>